<dbReference type="Gene3D" id="1.25.10.10">
    <property type="entry name" value="Leucine-rich Repeat Variant"/>
    <property type="match status" value="1"/>
</dbReference>
<gene>
    <name evidence="17" type="primary">CSON012897</name>
</gene>
<dbReference type="AlphaFoldDB" id="A0A336M7C1"/>
<keyword evidence="10 16" id="KW-0472">Membrane</keyword>
<evidence type="ECO:0000256" key="15">
    <source>
        <dbReference type="ARBA" id="ARBA00041701"/>
    </source>
</evidence>
<keyword evidence="7 16" id="KW-1133">Transmembrane helix</keyword>
<dbReference type="EMBL" id="UFQT01000631">
    <property type="protein sequence ID" value="SSX25920.1"/>
    <property type="molecule type" value="Genomic_DNA"/>
</dbReference>
<protein>
    <recommendedName>
        <fullName evidence="14">Protein SERAC1</fullName>
    </recommendedName>
    <alternativeName>
        <fullName evidence="15">Serine active site-containing protein 1</fullName>
    </alternativeName>
</protein>
<dbReference type="InterPro" id="IPR011989">
    <property type="entry name" value="ARM-like"/>
</dbReference>
<evidence type="ECO:0000256" key="3">
    <source>
        <dbReference type="ARBA" id="ARBA00004240"/>
    </source>
</evidence>
<evidence type="ECO:0000256" key="12">
    <source>
        <dbReference type="ARBA" id="ARBA00023264"/>
    </source>
</evidence>
<evidence type="ECO:0000256" key="7">
    <source>
        <dbReference type="ARBA" id="ARBA00022989"/>
    </source>
</evidence>
<dbReference type="PANTHER" id="PTHR48182:SF2">
    <property type="entry name" value="PROTEIN SERAC1"/>
    <property type="match status" value="1"/>
</dbReference>
<evidence type="ECO:0000256" key="14">
    <source>
        <dbReference type="ARBA" id="ARBA00040991"/>
    </source>
</evidence>
<reference evidence="17" key="1">
    <citation type="submission" date="2018-07" db="EMBL/GenBank/DDBJ databases">
        <authorList>
            <person name="Quirk P.G."/>
            <person name="Krulwich T.A."/>
        </authorList>
    </citation>
    <scope>NUCLEOTIDE SEQUENCE</scope>
</reference>
<keyword evidence="11" id="KW-0594">Phospholipid biosynthesis</keyword>
<name>A0A336M7C1_CULSO</name>
<evidence type="ECO:0000313" key="17">
    <source>
        <dbReference type="EMBL" id="SSX25920.1"/>
    </source>
</evidence>
<keyword evidence="6" id="KW-0256">Endoplasmic reticulum</keyword>
<evidence type="ECO:0000256" key="16">
    <source>
        <dbReference type="SAM" id="Phobius"/>
    </source>
</evidence>
<feature type="transmembrane region" description="Helical" evidence="16">
    <location>
        <begin position="12"/>
        <end position="31"/>
    </location>
</feature>
<evidence type="ECO:0000256" key="13">
    <source>
        <dbReference type="ARBA" id="ARBA00038024"/>
    </source>
</evidence>
<dbReference type="VEuPathDB" id="VectorBase:CSON012897"/>
<keyword evidence="12" id="KW-1208">Phospholipid metabolism</keyword>
<evidence type="ECO:0000256" key="1">
    <source>
        <dbReference type="ARBA" id="ARBA00004167"/>
    </source>
</evidence>
<dbReference type="GO" id="GO:0008654">
    <property type="term" value="P:phospholipid biosynthetic process"/>
    <property type="evidence" value="ECO:0007669"/>
    <property type="project" value="UniProtKB-KW"/>
</dbReference>
<keyword evidence="4" id="KW-0444">Lipid biosynthesis</keyword>
<dbReference type="InterPro" id="IPR016024">
    <property type="entry name" value="ARM-type_fold"/>
</dbReference>
<dbReference type="GO" id="GO:0005783">
    <property type="term" value="C:endoplasmic reticulum"/>
    <property type="evidence" value="ECO:0007669"/>
    <property type="project" value="UniProtKB-SubCell"/>
</dbReference>
<sequence length="798" mass="92346">MTKRRLYPYQAKIISGIGLASAFGLVTYEFLKIRKQINSIVNTRVLDIHRKGPEFIYIKHHIYRKSLEKELKAEQSKNFVNVIVHPFGRWWKKFKHSLAWRLLRMAQEGEHDERIKAIQQLALIDHLKVLLEDWDFQHLAQLCDYRTGIALARLECDHRWFLPPKHYGEKQTPIEVALSLKGILEKMMPNRCIEYALENGLQIHHMRDPEGDTVVDGMRLTKHENEIMTQALDALLHLTTFKDFCEKFVEARGLEILMEMEKLDQTDINYRLTLCRIIANITEYNDFSYDFFVTGWIGILAKWGRDEDMRVQVTASLALANLDKTDNFPIVYPSKVYPLYPRNERKLTPNVDVIFVHGLLGGVFITWRQKKTMKPEVSSISNTKSNAVLPRKIKKSLHFPDFFAKREPAIEQNTQKIQNNLNENDDRDETLIPMKQMTEDTIPNIADTQIQEIIKALKEDEGLGGDWEVVFHDVPVDASENDSDSYAVSGDEWLNEENRDEYTYCWPMEWLPADFPNSRVIGLNYESSLTQWYGTNCPCLKDSSKLIPRATEFLNKIVKAGVGQRPIVWIGHSMGGLIIKSIIVQASQHPDENVQNICKNSKGIIFLGTPHKGSPVAKLKQSFSTILWVSAEVQDMKEGNSTLLKLNEEFSKLVKNNIPDIEIASLCEGRPTIMTSWKFPLLIVAENSSKFEHGEFYMTSDDHLGLSKPMCRQSFLYQRLEKIIKNATKPDKDQRERDEARQKYEEEYVKNAKQQLYHMVFNFVSTKYWKKDKIKSSTDCLSNGRLKSAKLEPRCGTE</sequence>
<dbReference type="PANTHER" id="PTHR48182">
    <property type="entry name" value="PROTEIN SERAC1"/>
    <property type="match status" value="1"/>
</dbReference>
<evidence type="ECO:0000256" key="9">
    <source>
        <dbReference type="ARBA" id="ARBA00023128"/>
    </source>
</evidence>
<dbReference type="Gene3D" id="3.40.50.1820">
    <property type="entry name" value="alpha/beta hydrolase"/>
    <property type="match status" value="1"/>
</dbReference>
<accession>A0A336M7C1</accession>
<dbReference type="InterPro" id="IPR052374">
    <property type="entry name" value="SERAC1"/>
</dbReference>
<dbReference type="SUPFAM" id="SSF53474">
    <property type="entry name" value="alpha/beta-Hydrolases"/>
    <property type="match status" value="1"/>
</dbReference>
<evidence type="ECO:0000256" key="8">
    <source>
        <dbReference type="ARBA" id="ARBA00023098"/>
    </source>
</evidence>
<evidence type="ECO:0000256" key="10">
    <source>
        <dbReference type="ARBA" id="ARBA00023136"/>
    </source>
</evidence>
<dbReference type="InterPro" id="IPR029058">
    <property type="entry name" value="AB_hydrolase_fold"/>
</dbReference>
<evidence type="ECO:0000256" key="11">
    <source>
        <dbReference type="ARBA" id="ARBA00023209"/>
    </source>
</evidence>
<organism evidence="17">
    <name type="scientific">Culicoides sonorensis</name>
    <name type="common">Biting midge</name>
    <dbReference type="NCBI Taxonomy" id="179676"/>
    <lineage>
        <taxon>Eukaryota</taxon>
        <taxon>Metazoa</taxon>
        <taxon>Ecdysozoa</taxon>
        <taxon>Arthropoda</taxon>
        <taxon>Hexapoda</taxon>
        <taxon>Insecta</taxon>
        <taxon>Pterygota</taxon>
        <taxon>Neoptera</taxon>
        <taxon>Endopterygota</taxon>
        <taxon>Diptera</taxon>
        <taxon>Nematocera</taxon>
        <taxon>Chironomoidea</taxon>
        <taxon>Ceratopogonidae</taxon>
        <taxon>Ceratopogoninae</taxon>
        <taxon>Culicoides</taxon>
        <taxon>Monoculicoides</taxon>
    </lineage>
</organism>
<keyword evidence="5 16" id="KW-0812">Transmembrane</keyword>
<evidence type="ECO:0000256" key="5">
    <source>
        <dbReference type="ARBA" id="ARBA00022692"/>
    </source>
</evidence>
<evidence type="ECO:0000256" key="2">
    <source>
        <dbReference type="ARBA" id="ARBA00004173"/>
    </source>
</evidence>
<dbReference type="GO" id="GO:0005739">
    <property type="term" value="C:mitochondrion"/>
    <property type="evidence" value="ECO:0007669"/>
    <property type="project" value="UniProtKB-SubCell"/>
</dbReference>
<dbReference type="GO" id="GO:0016020">
    <property type="term" value="C:membrane"/>
    <property type="evidence" value="ECO:0007669"/>
    <property type="project" value="UniProtKB-SubCell"/>
</dbReference>
<keyword evidence="8" id="KW-0443">Lipid metabolism</keyword>
<evidence type="ECO:0000256" key="4">
    <source>
        <dbReference type="ARBA" id="ARBA00022516"/>
    </source>
</evidence>
<keyword evidence="9" id="KW-0496">Mitochondrion</keyword>
<dbReference type="SUPFAM" id="SSF48371">
    <property type="entry name" value="ARM repeat"/>
    <property type="match status" value="1"/>
</dbReference>
<comment type="subcellular location">
    <subcellularLocation>
        <location evidence="3">Endoplasmic reticulum</location>
    </subcellularLocation>
    <subcellularLocation>
        <location evidence="1">Membrane</location>
        <topology evidence="1">Single-pass membrane protein</topology>
    </subcellularLocation>
    <subcellularLocation>
        <location evidence="2">Mitochondrion</location>
    </subcellularLocation>
</comment>
<proteinExistence type="inferred from homology"/>
<evidence type="ECO:0000256" key="6">
    <source>
        <dbReference type="ARBA" id="ARBA00022824"/>
    </source>
</evidence>
<comment type="similarity">
    <text evidence="13">Belongs to the SERAC1 family.</text>
</comment>